<evidence type="ECO:0000256" key="3">
    <source>
        <dbReference type="SAM" id="MobiDB-lite"/>
    </source>
</evidence>
<keyword evidence="2" id="KW-0863">Zinc-finger</keyword>
<dbReference type="GO" id="GO:0061630">
    <property type="term" value="F:ubiquitin protein ligase activity"/>
    <property type="evidence" value="ECO:0007669"/>
    <property type="project" value="TreeGrafter"/>
</dbReference>
<name>A0AAU9TR99_EUPED</name>
<dbReference type="PANTHER" id="PTHR25462:SF304">
    <property type="entry name" value="BONUS, ISOFORM C"/>
    <property type="match status" value="1"/>
</dbReference>
<protein>
    <recommendedName>
        <fullName evidence="4">B box-type domain-containing protein</fullName>
    </recommendedName>
</protein>
<proteinExistence type="predicted"/>
<organism evidence="5 6">
    <name type="scientific">Euphydryas editha</name>
    <name type="common">Edith's checkerspot</name>
    <dbReference type="NCBI Taxonomy" id="104508"/>
    <lineage>
        <taxon>Eukaryota</taxon>
        <taxon>Metazoa</taxon>
        <taxon>Ecdysozoa</taxon>
        <taxon>Arthropoda</taxon>
        <taxon>Hexapoda</taxon>
        <taxon>Insecta</taxon>
        <taxon>Pterygota</taxon>
        <taxon>Neoptera</taxon>
        <taxon>Endopterygota</taxon>
        <taxon>Lepidoptera</taxon>
        <taxon>Glossata</taxon>
        <taxon>Ditrysia</taxon>
        <taxon>Papilionoidea</taxon>
        <taxon>Nymphalidae</taxon>
        <taxon>Nymphalinae</taxon>
        <taxon>Euphydryas</taxon>
    </lineage>
</organism>
<evidence type="ECO:0000313" key="6">
    <source>
        <dbReference type="Proteomes" id="UP001153954"/>
    </source>
</evidence>
<accession>A0AAU9TR99</accession>
<feature type="region of interest" description="Disordered" evidence="3">
    <location>
        <begin position="53"/>
        <end position="77"/>
    </location>
</feature>
<gene>
    <name evidence="5" type="ORF">EEDITHA_LOCUS4575</name>
</gene>
<reference evidence="5" key="1">
    <citation type="submission" date="2022-03" db="EMBL/GenBank/DDBJ databases">
        <authorList>
            <person name="Tunstrom K."/>
        </authorList>
    </citation>
    <scope>NUCLEOTIDE SEQUENCE</scope>
</reference>
<evidence type="ECO:0000256" key="1">
    <source>
        <dbReference type="ARBA" id="ARBA00022723"/>
    </source>
</evidence>
<dbReference type="Gene3D" id="3.30.40.10">
    <property type="entry name" value="Zinc/RING finger domain, C3HC4 (zinc finger)"/>
    <property type="match status" value="1"/>
</dbReference>
<sequence>MENASFSAGGECGEEIERALMDLGPLLGVTIKEETPDELAEGTTSRGNVWARHGRVGWRGGGTEGGGKAEGEGADSLASPTARTSFLALRCVFCQLPLSQADGTPKLMECLHSACEPCVKAKIDEKLAGSRDFLGAGRVTILCSACRLHCQPSNMIDQRFVIEKTALEQAGTNGSMSGEQQCNSCEDTEPATSYCVDCAEFICDNCVHAHQR</sequence>
<dbReference type="GO" id="GO:0008270">
    <property type="term" value="F:zinc ion binding"/>
    <property type="evidence" value="ECO:0007669"/>
    <property type="project" value="UniProtKB-KW"/>
</dbReference>
<dbReference type="Pfam" id="PF00643">
    <property type="entry name" value="zf-B_box"/>
    <property type="match status" value="1"/>
</dbReference>
<dbReference type="EMBL" id="CAKOGL010000007">
    <property type="protein sequence ID" value="CAH2088412.1"/>
    <property type="molecule type" value="Genomic_DNA"/>
</dbReference>
<keyword evidence="6" id="KW-1185">Reference proteome</keyword>
<dbReference type="InterPro" id="IPR013083">
    <property type="entry name" value="Znf_RING/FYVE/PHD"/>
</dbReference>
<dbReference type="AlphaFoldDB" id="A0AAU9TR99"/>
<comment type="caution">
    <text evidence="5">The sequence shown here is derived from an EMBL/GenBank/DDBJ whole genome shotgun (WGS) entry which is preliminary data.</text>
</comment>
<evidence type="ECO:0000313" key="5">
    <source>
        <dbReference type="EMBL" id="CAH2088412.1"/>
    </source>
</evidence>
<dbReference type="PANTHER" id="PTHR25462">
    <property type="entry name" value="BONUS, ISOFORM C-RELATED"/>
    <property type="match status" value="1"/>
</dbReference>
<keyword evidence="1" id="KW-0479">Metal-binding</keyword>
<dbReference type="InterPro" id="IPR000315">
    <property type="entry name" value="Znf_B-box"/>
</dbReference>
<evidence type="ECO:0000256" key="2">
    <source>
        <dbReference type="PROSITE-ProRule" id="PRU00024"/>
    </source>
</evidence>
<keyword evidence="2" id="KW-0862">Zinc</keyword>
<evidence type="ECO:0000259" key="4">
    <source>
        <dbReference type="PROSITE" id="PS50119"/>
    </source>
</evidence>
<feature type="compositionally biased region" description="Gly residues" evidence="3">
    <location>
        <begin position="57"/>
        <end position="68"/>
    </location>
</feature>
<feature type="domain" description="B box-type" evidence="4">
    <location>
        <begin position="177"/>
        <end position="212"/>
    </location>
</feature>
<dbReference type="Proteomes" id="UP001153954">
    <property type="component" value="Unassembled WGS sequence"/>
</dbReference>
<dbReference type="InterPro" id="IPR047153">
    <property type="entry name" value="TRIM45/56/19-like"/>
</dbReference>
<dbReference type="PROSITE" id="PS50119">
    <property type="entry name" value="ZF_BBOX"/>
    <property type="match status" value="1"/>
</dbReference>